<proteinExistence type="inferred from homology"/>
<dbReference type="AlphaFoldDB" id="A0A073KDL4"/>
<dbReference type="PANTHER" id="PTHR30561:SF0">
    <property type="entry name" value="GUANIDINIUM EXPORTER"/>
    <property type="match status" value="1"/>
</dbReference>
<feature type="transmembrane region" description="Helical" evidence="8">
    <location>
        <begin position="84"/>
        <end position="103"/>
    </location>
</feature>
<keyword evidence="2" id="KW-0813">Transport</keyword>
<sequence>MAWIYLIIAGLFEIVGVIGVKKVAKNNNWTNNLILIGGFIISFQFLTMALQDIQLSIAYAVWTGIGTLGAAIVGILFFHEPKSAFRIFCIVGIMGTILGLKLVG</sequence>
<dbReference type="GO" id="GO:0005886">
    <property type="term" value="C:plasma membrane"/>
    <property type="evidence" value="ECO:0007669"/>
    <property type="project" value="UniProtKB-SubCell"/>
</dbReference>
<dbReference type="InterPro" id="IPR000390">
    <property type="entry name" value="Small_drug/metabolite_transptr"/>
</dbReference>
<dbReference type="InterPro" id="IPR045324">
    <property type="entry name" value="Small_multidrug_res"/>
</dbReference>
<keyword evidence="4 7" id="KW-0812">Transmembrane</keyword>
<evidence type="ECO:0000256" key="1">
    <source>
        <dbReference type="ARBA" id="ARBA00004651"/>
    </source>
</evidence>
<evidence type="ECO:0000256" key="5">
    <source>
        <dbReference type="ARBA" id="ARBA00022989"/>
    </source>
</evidence>
<reference evidence="9 10" key="1">
    <citation type="submission" date="2014-06" db="EMBL/GenBank/DDBJ databases">
        <title>Draft genome sequence of Bacillus gaemokensis JCM 15801 (MCCC 1A00707).</title>
        <authorList>
            <person name="Lai Q."/>
            <person name="Liu Y."/>
            <person name="Shao Z."/>
        </authorList>
    </citation>
    <scope>NUCLEOTIDE SEQUENCE [LARGE SCALE GENOMIC DNA]</scope>
    <source>
        <strain evidence="9 10">JCM 15801</strain>
    </source>
</reference>
<evidence type="ECO:0000313" key="9">
    <source>
        <dbReference type="EMBL" id="KEK24611.1"/>
    </source>
</evidence>
<dbReference type="Gene3D" id="1.10.3730.20">
    <property type="match status" value="1"/>
</dbReference>
<dbReference type="RefSeq" id="WP_033674373.1">
    <property type="nucleotide sequence ID" value="NZ_JOTM01000006.1"/>
</dbReference>
<gene>
    <name evidence="9" type="ORF">BAGA_26050</name>
</gene>
<comment type="caution">
    <text evidence="9">The sequence shown here is derived from an EMBL/GenBank/DDBJ whole genome shotgun (WGS) entry which is preliminary data.</text>
</comment>
<comment type="similarity">
    <text evidence="7">Belongs to the drug/metabolite transporter (DMT) superfamily. Small multidrug resistance (SMR) (TC 2.A.7.1) family.</text>
</comment>
<name>A0A073KDL4_9BACI</name>
<dbReference type="InterPro" id="IPR037185">
    <property type="entry name" value="EmrE-like"/>
</dbReference>
<dbReference type="Pfam" id="PF00893">
    <property type="entry name" value="Multi_Drug_Res"/>
    <property type="match status" value="1"/>
</dbReference>
<evidence type="ECO:0000256" key="3">
    <source>
        <dbReference type="ARBA" id="ARBA00022475"/>
    </source>
</evidence>
<dbReference type="OrthoDB" id="21828at2"/>
<feature type="transmembrane region" description="Helical" evidence="8">
    <location>
        <begin position="29"/>
        <end position="50"/>
    </location>
</feature>
<keyword evidence="3" id="KW-1003">Cell membrane</keyword>
<dbReference type="EMBL" id="JOTM01000006">
    <property type="protein sequence ID" value="KEK24611.1"/>
    <property type="molecule type" value="Genomic_DNA"/>
</dbReference>
<evidence type="ECO:0000313" key="10">
    <source>
        <dbReference type="Proteomes" id="UP000027778"/>
    </source>
</evidence>
<keyword evidence="6 8" id="KW-0472">Membrane</keyword>
<keyword evidence="5 8" id="KW-1133">Transmembrane helix</keyword>
<comment type="subcellular location">
    <subcellularLocation>
        <location evidence="1 7">Cell membrane</location>
        <topology evidence="1 7">Multi-pass membrane protein</topology>
    </subcellularLocation>
</comment>
<dbReference type="GO" id="GO:0022857">
    <property type="term" value="F:transmembrane transporter activity"/>
    <property type="evidence" value="ECO:0007669"/>
    <property type="project" value="InterPro"/>
</dbReference>
<evidence type="ECO:0000256" key="7">
    <source>
        <dbReference type="RuleBase" id="RU003942"/>
    </source>
</evidence>
<dbReference type="Proteomes" id="UP000027778">
    <property type="component" value="Unassembled WGS sequence"/>
</dbReference>
<evidence type="ECO:0000256" key="8">
    <source>
        <dbReference type="SAM" id="Phobius"/>
    </source>
</evidence>
<dbReference type="SUPFAM" id="SSF103481">
    <property type="entry name" value="Multidrug resistance efflux transporter EmrE"/>
    <property type="match status" value="1"/>
</dbReference>
<evidence type="ECO:0000256" key="6">
    <source>
        <dbReference type="ARBA" id="ARBA00023136"/>
    </source>
</evidence>
<dbReference type="eggNOG" id="COG2076">
    <property type="taxonomic scope" value="Bacteria"/>
</dbReference>
<dbReference type="FunFam" id="1.10.3730.20:FF:000001">
    <property type="entry name" value="Quaternary ammonium compound resistance transporter SugE"/>
    <property type="match status" value="1"/>
</dbReference>
<feature type="transmembrane region" description="Helical" evidence="8">
    <location>
        <begin position="57"/>
        <end position="78"/>
    </location>
</feature>
<evidence type="ECO:0000256" key="4">
    <source>
        <dbReference type="ARBA" id="ARBA00022692"/>
    </source>
</evidence>
<keyword evidence="10" id="KW-1185">Reference proteome</keyword>
<dbReference type="PANTHER" id="PTHR30561">
    <property type="entry name" value="SMR FAMILY PROTON-DEPENDENT DRUG EFFLUX TRANSPORTER SUGE"/>
    <property type="match status" value="1"/>
</dbReference>
<organism evidence="9 10">
    <name type="scientific">Bacillus gaemokensis</name>
    <dbReference type="NCBI Taxonomy" id="574375"/>
    <lineage>
        <taxon>Bacteria</taxon>
        <taxon>Bacillati</taxon>
        <taxon>Bacillota</taxon>
        <taxon>Bacilli</taxon>
        <taxon>Bacillales</taxon>
        <taxon>Bacillaceae</taxon>
        <taxon>Bacillus</taxon>
        <taxon>Bacillus cereus group</taxon>
    </lineage>
</organism>
<evidence type="ECO:0000256" key="2">
    <source>
        <dbReference type="ARBA" id="ARBA00022448"/>
    </source>
</evidence>
<protein>
    <submittedName>
        <fullName evidence="9">Multidrug resistance protein SMR</fullName>
    </submittedName>
</protein>
<accession>A0A073KDL4</accession>